<dbReference type="GO" id="GO:0019367">
    <property type="term" value="P:fatty acid elongation, saturated fatty acid"/>
    <property type="evidence" value="ECO:0007669"/>
    <property type="project" value="TreeGrafter"/>
</dbReference>
<name>A0A067QGD8_ZOONE</name>
<dbReference type="OMA" id="MCEEIFF"/>
<evidence type="ECO:0000256" key="6">
    <source>
        <dbReference type="ARBA" id="ARBA00022989"/>
    </source>
</evidence>
<evidence type="ECO:0000313" key="12">
    <source>
        <dbReference type="Proteomes" id="UP000027135"/>
    </source>
</evidence>
<dbReference type="GO" id="GO:0009922">
    <property type="term" value="F:fatty acid elongase activity"/>
    <property type="evidence" value="ECO:0007669"/>
    <property type="project" value="UniProtKB-EC"/>
</dbReference>
<dbReference type="PANTHER" id="PTHR11157">
    <property type="entry name" value="FATTY ACID ACYL TRANSFERASE-RELATED"/>
    <property type="match status" value="1"/>
</dbReference>
<dbReference type="InterPro" id="IPR002076">
    <property type="entry name" value="ELO_fam"/>
</dbReference>
<comment type="subcellular location">
    <subcellularLocation>
        <location evidence="1">Membrane</location>
        <topology evidence="1">Multi-pass membrane protein</topology>
    </subcellularLocation>
</comment>
<evidence type="ECO:0000256" key="9">
    <source>
        <dbReference type="ARBA" id="ARBA00023160"/>
    </source>
</evidence>
<keyword evidence="2 10" id="KW-0444">Lipid biosynthesis</keyword>
<sequence length="257" mass="29995">MCVIKQDPPPVADHRSDELFLMSSIWSPVAVIGLYLYFVKCVGPRHMKNRPAYELNGVMKAYNLTQILCSVYMLLYSLKAGWAFKYKWLCEPVDYSFTASSIDVVRCVWTYMMIKLLDLVDTVFFVLRKKAAHTSFLHVYHHAIVFFGAWCCTKYVPGGHGTFIGPVNAFVHIVMYTYYFVTATWPEYRKSLWWKKYITQLQLAQFLIVTLHSSTVLFMDDSCKYPKPLAAFLAVQNGFMFILFAEFYVKSYRRKIK</sequence>
<protein>
    <recommendedName>
        <fullName evidence="10">Elongation of very long chain fatty acids protein</fullName>
        <ecNumber evidence="10">2.3.1.199</ecNumber>
    </recommendedName>
    <alternativeName>
        <fullName evidence="10">Very-long-chain 3-oxoacyl-CoA synthase</fullName>
    </alternativeName>
</protein>
<keyword evidence="6 10" id="KW-1133">Transmembrane helix</keyword>
<keyword evidence="7 10" id="KW-0443">Lipid metabolism</keyword>
<feature type="transmembrane region" description="Helical" evidence="10">
    <location>
        <begin position="229"/>
        <end position="249"/>
    </location>
</feature>
<evidence type="ECO:0000256" key="10">
    <source>
        <dbReference type="RuleBase" id="RU361115"/>
    </source>
</evidence>
<feature type="transmembrane region" description="Helical" evidence="10">
    <location>
        <begin position="197"/>
        <end position="217"/>
    </location>
</feature>
<organism evidence="11 12">
    <name type="scientific">Zootermopsis nevadensis</name>
    <name type="common">Dampwood termite</name>
    <dbReference type="NCBI Taxonomy" id="136037"/>
    <lineage>
        <taxon>Eukaryota</taxon>
        <taxon>Metazoa</taxon>
        <taxon>Ecdysozoa</taxon>
        <taxon>Arthropoda</taxon>
        <taxon>Hexapoda</taxon>
        <taxon>Insecta</taxon>
        <taxon>Pterygota</taxon>
        <taxon>Neoptera</taxon>
        <taxon>Polyneoptera</taxon>
        <taxon>Dictyoptera</taxon>
        <taxon>Blattodea</taxon>
        <taxon>Blattoidea</taxon>
        <taxon>Termitoidae</taxon>
        <taxon>Termopsidae</taxon>
        <taxon>Zootermopsis</taxon>
    </lineage>
</organism>
<proteinExistence type="inferred from homology"/>
<feature type="transmembrane region" description="Helical" evidence="10">
    <location>
        <begin position="163"/>
        <end position="185"/>
    </location>
</feature>
<dbReference type="Proteomes" id="UP000027135">
    <property type="component" value="Unassembled WGS sequence"/>
</dbReference>
<keyword evidence="3 10" id="KW-0808">Transferase</keyword>
<dbReference type="GO" id="GO:0005789">
    <property type="term" value="C:endoplasmic reticulum membrane"/>
    <property type="evidence" value="ECO:0007669"/>
    <property type="project" value="TreeGrafter"/>
</dbReference>
<dbReference type="EMBL" id="KK853542">
    <property type="protein sequence ID" value="KDR06850.1"/>
    <property type="molecule type" value="Genomic_DNA"/>
</dbReference>
<dbReference type="GO" id="GO:0042761">
    <property type="term" value="P:very long-chain fatty acid biosynthetic process"/>
    <property type="evidence" value="ECO:0007669"/>
    <property type="project" value="TreeGrafter"/>
</dbReference>
<evidence type="ECO:0000256" key="1">
    <source>
        <dbReference type="ARBA" id="ARBA00004141"/>
    </source>
</evidence>
<comment type="catalytic activity">
    <reaction evidence="10">
        <text>a very-long-chain acyl-CoA + malonyl-CoA + H(+) = a very-long-chain 3-oxoacyl-CoA + CO2 + CoA</text>
        <dbReference type="Rhea" id="RHEA:32727"/>
        <dbReference type="ChEBI" id="CHEBI:15378"/>
        <dbReference type="ChEBI" id="CHEBI:16526"/>
        <dbReference type="ChEBI" id="CHEBI:57287"/>
        <dbReference type="ChEBI" id="CHEBI:57384"/>
        <dbReference type="ChEBI" id="CHEBI:90725"/>
        <dbReference type="ChEBI" id="CHEBI:90736"/>
        <dbReference type="EC" id="2.3.1.199"/>
    </reaction>
</comment>
<dbReference type="AlphaFoldDB" id="A0A067QGD8"/>
<evidence type="ECO:0000256" key="3">
    <source>
        <dbReference type="ARBA" id="ARBA00022679"/>
    </source>
</evidence>
<evidence type="ECO:0000256" key="4">
    <source>
        <dbReference type="ARBA" id="ARBA00022692"/>
    </source>
</evidence>
<dbReference type="eggNOG" id="KOG3071">
    <property type="taxonomic scope" value="Eukaryota"/>
</dbReference>
<evidence type="ECO:0000256" key="2">
    <source>
        <dbReference type="ARBA" id="ARBA00022516"/>
    </source>
</evidence>
<dbReference type="STRING" id="136037.A0A067QGD8"/>
<keyword evidence="8 10" id="KW-0472">Membrane</keyword>
<accession>A0A067QGD8</accession>
<dbReference type="InParanoid" id="A0A067QGD8"/>
<evidence type="ECO:0000256" key="7">
    <source>
        <dbReference type="ARBA" id="ARBA00023098"/>
    </source>
</evidence>
<keyword evidence="9 10" id="KW-0275">Fatty acid biosynthesis</keyword>
<dbReference type="PANTHER" id="PTHR11157:SF116">
    <property type="entry name" value="ELONGATION OF VERY LONG CHAIN FATTY ACIDS PROTEIN-RELATED"/>
    <property type="match status" value="1"/>
</dbReference>
<dbReference type="GO" id="GO:0030148">
    <property type="term" value="P:sphingolipid biosynthetic process"/>
    <property type="evidence" value="ECO:0007669"/>
    <property type="project" value="TreeGrafter"/>
</dbReference>
<evidence type="ECO:0000313" key="11">
    <source>
        <dbReference type="EMBL" id="KDR06850.1"/>
    </source>
</evidence>
<feature type="transmembrane region" description="Helical" evidence="10">
    <location>
        <begin position="20"/>
        <end position="39"/>
    </location>
</feature>
<dbReference type="GO" id="GO:0034626">
    <property type="term" value="P:fatty acid elongation, polyunsaturated fatty acid"/>
    <property type="evidence" value="ECO:0007669"/>
    <property type="project" value="TreeGrafter"/>
</dbReference>
<gene>
    <name evidence="11" type="ORF">L798_03505</name>
</gene>
<keyword evidence="4 10" id="KW-0812">Transmembrane</keyword>
<keyword evidence="5 10" id="KW-0276">Fatty acid metabolism</keyword>
<keyword evidence="12" id="KW-1185">Reference proteome</keyword>
<dbReference type="Pfam" id="PF01151">
    <property type="entry name" value="ELO"/>
    <property type="match status" value="1"/>
</dbReference>
<feature type="transmembrane region" description="Helical" evidence="10">
    <location>
        <begin position="139"/>
        <end position="157"/>
    </location>
</feature>
<dbReference type="EC" id="2.3.1.199" evidence="10"/>
<reference evidence="11 12" key="1">
    <citation type="journal article" date="2014" name="Nat. Commun.">
        <title>Molecular traces of alternative social organization in a termite genome.</title>
        <authorList>
            <person name="Terrapon N."/>
            <person name="Li C."/>
            <person name="Robertson H.M."/>
            <person name="Ji L."/>
            <person name="Meng X."/>
            <person name="Booth W."/>
            <person name="Chen Z."/>
            <person name="Childers C.P."/>
            <person name="Glastad K.M."/>
            <person name="Gokhale K."/>
            <person name="Gowin J."/>
            <person name="Gronenberg W."/>
            <person name="Hermansen R.A."/>
            <person name="Hu H."/>
            <person name="Hunt B.G."/>
            <person name="Huylmans A.K."/>
            <person name="Khalil S.M."/>
            <person name="Mitchell R.D."/>
            <person name="Munoz-Torres M.C."/>
            <person name="Mustard J.A."/>
            <person name="Pan H."/>
            <person name="Reese J.T."/>
            <person name="Scharf M.E."/>
            <person name="Sun F."/>
            <person name="Vogel H."/>
            <person name="Xiao J."/>
            <person name="Yang W."/>
            <person name="Yang Z."/>
            <person name="Yang Z."/>
            <person name="Zhou J."/>
            <person name="Zhu J."/>
            <person name="Brent C.S."/>
            <person name="Elsik C.G."/>
            <person name="Goodisman M.A."/>
            <person name="Liberles D.A."/>
            <person name="Roe R.M."/>
            <person name="Vargo E.L."/>
            <person name="Vilcinskas A."/>
            <person name="Wang J."/>
            <person name="Bornberg-Bauer E."/>
            <person name="Korb J."/>
            <person name="Zhang G."/>
            <person name="Liebig J."/>
        </authorList>
    </citation>
    <scope>NUCLEOTIDE SEQUENCE [LARGE SCALE GENOMIC DNA]</scope>
    <source>
        <tissue evidence="11">Whole organism</tissue>
    </source>
</reference>
<comment type="similarity">
    <text evidence="10">Belongs to the ELO family.</text>
</comment>
<evidence type="ECO:0000256" key="8">
    <source>
        <dbReference type="ARBA" id="ARBA00023136"/>
    </source>
</evidence>
<dbReference type="GO" id="GO:0034625">
    <property type="term" value="P:fatty acid elongation, monounsaturated fatty acid"/>
    <property type="evidence" value="ECO:0007669"/>
    <property type="project" value="TreeGrafter"/>
</dbReference>
<evidence type="ECO:0000256" key="5">
    <source>
        <dbReference type="ARBA" id="ARBA00022832"/>
    </source>
</evidence>